<accession>A0A975PF62</accession>
<organism evidence="3 4">
    <name type="scientific">Arthrobacter sunyaminii</name>
    <dbReference type="NCBI Taxonomy" id="2816859"/>
    <lineage>
        <taxon>Bacteria</taxon>
        <taxon>Bacillati</taxon>
        <taxon>Actinomycetota</taxon>
        <taxon>Actinomycetes</taxon>
        <taxon>Micrococcales</taxon>
        <taxon>Micrococcaceae</taxon>
        <taxon>Arthrobacter</taxon>
    </lineage>
</organism>
<feature type="transmembrane region" description="Helical" evidence="2">
    <location>
        <begin position="195"/>
        <end position="212"/>
    </location>
</feature>
<evidence type="ECO:0000256" key="1">
    <source>
        <dbReference type="SAM" id="MobiDB-lite"/>
    </source>
</evidence>
<reference evidence="3" key="1">
    <citation type="submission" date="2021-06" db="EMBL/GenBank/DDBJ databases">
        <title>Novel species in genus Arthrobacter.</title>
        <authorList>
            <person name="Zhang G."/>
        </authorList>
    </citation>
    <scope>NUCLEOTIDE SEQUENCE</scope>
    <source>
        <strain evidence="3">Zg-ZUI122</strain>
    </source>
</reference>
<feature type="compositionally biased region" description="Basic and acidic residues" evidence="1">
    <location>
        <begin position="543"/>
        <end position="552"/>
    </location>
</feature>
<evidence type="ECO:0000313" key="4">
    <source>
        <dbReference type="Proteomes" id="UP000680588"/>
    </source>
</evidence>
<feature type="transmembrane region" description="Helical" evidence="2">
    <location>
        <begin position="428"/>
        <end position="447"/>
    </location>
</feature>
<feature type="region of interest" description="Disordered" evidence="1">
    <location>
        <begin position="504"/>
        <end position="552"/>
    </location>
</feature>
<feature type="transmembrane region" description="Helical" evidence="2">
    <location>
        <begin position="242"/>
        <end position="259"/>
    </location>
</feature>
<keyword evidence="4" id="KW-1185">Reference proteome</keyword>
<dbReference type="Proteomes" id="UP000680588">
    <property type="component" value="Chromosome"/>
</dbReference>
<feature type="transmembrane region" description="Helical" evidence="2">
    <location>
        <begin position="142"/>
        <end position="164"/>
    </location>
</feature>
<keyword evidence="2" id="KW-1133">Transmembrane helix</keyword>
<feature type="transmembrane region" description="Helical" evidence="2">
    <location>
        <begin position="397"/>
        <end position="416"/>
    </location>
</feature>
<keyword evidence="2" id="KW-0812">Transmembrane</keyword>
<dbReference type="RefSeq" id="WP_207348004.1">
    <property type="nucleotide sequence ID" value="NZ_CP076456.1"/>
</dbReference>
<dbReference type="EMBL" id="CP076456">
    <property type="protein sequence ID" value="QWQ35417.1"/>
    <property type="molecule type" value="Genomic_DNA"/>
</dbReference>
<protein>
    <submittedName>
        <fullName evidence="3">DUF2142 domain-containing protein</fullName>
    </submittedName>
</protein>
<feature type="compositionally biased region" description="Low complexity" evidence="1">
    <location>
        <begin position="504"/>
        <end position="531"/>
    </location>
</feature>
<feature type="transmembrane region" description="Helical" evidence="2">
    <location>
        <begin position="271"/>
        <end position="290"/>
    </location>
</feature>
<evidence type="ECO:0000313" key="3">
    <source>
        <dbReference type="EMBL" id="QWQ35417.1"/>
    </source>
</evidence>
<feature type="transmembrane region" description="Helical" evidence="2">
    <location>
        <begin position="473"/>
        <end position="493"/>
    </location>
</feature>
<dbReference type="KEGG" id="asun:KG104_13145"/>
<sequence length="552" mass="58270">MNVLHRRARPLPFTGRLFLPLAFLVLAALSTLWALASPLMAVPDEPAHAIKAASVVRGELLGVSGGEQGDRATVQVPGYIASLPAQACHAYDGRITADCAPVVDADDTSLTAAETSAGNYNPMYYFLVGWPSLFMSGAPAVYAMRIVSGLIGAAFLAVSLGAAARLRRPRWPMAAAIVSITPMVLFLNGSINPNALEIVTTAALFLNLCVVLENSAALRSVRSNIVLVGVSGAVLANTRSLSLVWLALAVVVPLIMYGWKPMFAILRNRLGIAMTALIGVGCVLGLLWVLQADSLKSLTGRPVDLSRWDAAQIMLDRSFDYVSGYIGYMGWLDTPLPAGVYIFWHAAMGAVLLLGLAAPKRRDRLAVLVLVAAAIALPPILQGQVIAQLGWIWQGRYLLAVIVLLLLACGVAFRTVPFPTGPVARRAGAWLLAGTAAAQFYAFIYVLRRYTVGLEESIRWAGMFKDTAWQPPFTWPVLVTLYALVLAAGAVLAHRALFRPTPDPAAAADADGGSGAENPVVSPPANASPAAGVLAGSAGTAGRHRESGTEGH</sequence>
<name>A0A975PF62_9MICC</name>
<gene>
    <name evidence="3" type="ORF">KG104_13145</name>
</gene>
<evidence type="ECO:0000256" key="2">
    <source>
        <dbReference type="SAM" id="Phobius"/>
    </source>
</evidence>
<feature type="transmembrane region" description="Helical" evidence="2">
    <location>
        <begin position="365"/>
        <end position="391"/>
    </location>
</feature>
<dbReference type="InterPro" id="IPR018674">
    <property type="entry name" value="DUF2142_membrane"/>
</dbReference>
<keyword evidence="2" id="KW-0472">Membrane</keyword>
<feature type="transmembrane region" description="Helical" evidence="2">
    <location>
        <begin position="338"/>
        <end position="358"/>
    </location>
</feature>
<dbReference type="Pfam" id="PF09913">
    <property type="entry name" value="DUF2142"/>
    <property type="match status" value="1"/>
</dbReference>
<dbReference type="AlphaFoldDB" id="A0A975PF62"/>
<proteinExistence type="predicted"/>